<dbReference type="KEGG" id="vg:65128761"/>
<sequence>MKTMQDFKNEESAKQYSLLKSQIGKPLGQILRDCKKLNKANIN</sequence>
<protein>
    <submittedName>
        <fullName evidence="1">Uncharacterized protein</fullName>
    </submittedName>
</protein>
<dbReference type="Proteomes" id="UP000593828">
    <property type="component" value="Segment"/>
</dbReference>
<keyword evidence="2" id="KW-1185">Reference proteome</keyword>
<evidence type="ECO:0000313" key="1">
    <source>
        <dbReference type="EMBL" id="QOR58291.1"/>
    </source>
</evidence>
<dbReference type="EMBL" id="MT774378">
    <property type="protein sequence ID" value="QOR58291.1"/>
    <property type="molecule type" value="Genomic_DNA"/>
</dbReference>
<proteinExistence type="predicted"/>
<reference evidence="1 2" key="1">
    <citation type="submission" date="2020-07" db="EMBL/GenBank/DDBJ databases">
        <title>Taxonomic proposal: Crassvirales, a new order of highly abundant and diverse bacterial viruses.</title>
        <authorList>
            <person name="Shkoporov A.N."/>
            <person name="Stockdale S.R."/>
            <person name="Guerin E."/>
            <person name="Ross R.P."/>
            <person name="Hill C."/>
        </authorList>
    </citation>
    <scope>NUCLEOTIDE SEQUENCE [LARGE SCALE GENOMIC DNA]</scope>
</reference>
<dbReference type="RefSeq" id="YP_010110449.1">
    <property type="nucleotide sequence ID" value="NC_055871.1"/>
</dbReference>
<name>A0A7M1RWQ0_9CAUD</name>
<accession>A0A7M1RWQ0</accession>
<dbReference type="GeneID" id="65128761"/>
<evidence type="ECO:0000313" key="2">
    <source>
        <dbReference type="Proteomes" id="UP000593828"/>
    </source>
</evidence>
<organism evidence="1 2">
    <name type="scientific">uncultured phage cr106_1</name>
    <dbReference type="NCBI Taxonomy" id="2772062"/>
    <lineage>
        <taxon>Viruses</taxon>
        <taxon>Duplodnaviria</taxon>
        <taxon>Heunggongvirae</taxon>
        <taxon>Uroviricota</taxon>
        <taxon>Caudoviricetes</taxon>
        <taxon>Crassvirales</taxon>
        <taxon>Steigviridae</taxon>
        <taxon>Asinivirinae</taxon>
        <taxon>Mahstovirus</taxon>
        <taxon>Mahstovirus faecalis</taxon>
    </lineage>
</organism>